<evidence type="ECO:0000256" key="7">
    <source>
        <dbReference type="SAM" id="Phobius"/>
    </source>
</evidence>
<feature type="transmembrane region" description="Helical" evidence="7">
    <location>
        <begin position="315"/>
        <end position="336"/>
    </location>
</feature>
<keyword evidence="10" id="KW-1185">Reference proteome</keyword>
<dbReference type="Gene3D" id="1.10.10.1320">
    <property type="entry name" value="Anti-sigma factor, zinc-finger domain"/>
    <property type="match status" value="1"/>
</dbReference>
<sequence>MTHKTWKTAADSELLDACRDGETEAYAVLWERHHQAGEAAARGIAPWLDAGDLVSGAYLKILELIADGRGPTGAFRPYLYRVIRTLAADEYRSPEDASDELDAIPDLTEAGPWEDGAFDRNAAAQAFAGLNERWQAVLWYTVVEGMPPRKAAVLLGMSANSVSALAVRAKEALQSGWVEAHVNRELAAAECQTTLTHLQRYERGKLTAALRRDVEAHLARCETCPGAVAEYSFLNQKLALVLASLFVGGGAAGSLLGAFGQAAPAMAAGGAAGGAAVSASGSATGAGAAAGGGSGSAGGLGAGGSTAVGVLTGPAALIAGVAVAAVAVIAGGAIVLSNVLGGSGPDATAAESTTSEVPAEAEPSAKPEPATTTAPKPSTPAPTTDTPVPEVPEVVVPDPTVRADPPRDPGTGTTTPPVDPTPTPTPTPTPDPDPTVDPTLTTGVPACSTSQNGVGGTFVYGLASRALDGARVRVTQFPSTTPVMLPASVVKTWSGALWMSNSITPLSQWPGLADSPGFTDAVNPAVIEIQLTGRDGRVSAWTELDLSNC</sequence>
<feature type="compositionally biased region" description="Low complexity" evidence="6">
    <location>
        <begin position="354"/>
        <end position="400"/>
    </location>
</feature>
<evidence type="ECO:0000256" key="1">
    <source>
        <dbReference type="ARBA" id="ARBA00010641"/>
    </source>
</evidence>
<keyword evidence="7" id="KW-1133">Transmembrane helix</keyword>
<comment type="similarity">
    <text evidence="1">Belongs to the sigma-70 factor family. ECF subfamily.</text>
</comment>
<dbReference type="InterPro" id="IPR013324">
    <property type="entry name" value="RNA_pol_sigma_r3/r4-like"/>
</dbReference>
<evidence type="ECO:0000256" key="4">
    <source>
        <dbReference type="ARBA" id="ARBA00023125"/>
    </source>
</evidence>
<keyword evidence="4" id="KW-0238">DNA-binding</keyword>
<dbReference type="InterPro" id="IPR039425">
    <property type="entry name" value="RNA_pol_sigma-70-like"/>
</dbReference>
<name>A0ABY4FU62_9MICO</name>
<feature type="compositionally biased region" description="Pro residues" evidence="6">
    <location>
        <begin position="417"/>
        <end position="435"/>
    </location>
</feature>
<evidence type="ECO:0000256" key="6">
    <source>
        <dbReference type="SAM" id="MobiDB-lite"/>
    </source>
</evidence>
<dbReference type="Proteomes" id="UP000831775">
    <property type="component" value="Chromosome"/>
</dbReference>
<evidence type="ECO:0000313" key="9">
    <source>
        <dbReference type="EMBL" id="UOQ59813.1"/>
    </source>
</evidence>
<dbReference type="SUPFAM" id="SSF88946">
    <property type="entry name" value="Sigma2 domain of RNA polymerase sigma factors"/>
    <property type="match status" value="1"/>
</dbReference>
<dbReference type="RefSeq" id="WP_244685029.1">
    <property type="nucleotide sequence ID" value="NZ_CP095043.1"/>
</dbReference>
<evidence type="ECO:0000256" key="2">
    <source>
        <dbReference type="ARBA" id="ARBA00023015"/>
    </source>
</evidence>
<dbReference type="Gene3D" id="1.10.1740.10">
    <property type="match status" value="1"/>
</dbReference>
<feature type="domain" description="Putative zinc-finger" evidence="8">
    <location>
        <begin position="191"/>
        <end position="224"/>
    </location>
</feature>
<evidence type="ECO:0000256" key="3">
    <source>
        <dbReference type="ARBA" id="ARBA00023082"/>
    </source>
</evidence>
<keyword evidence="3" id="KW-0731">Sigma factor</keyword>
<dbReference type="Gene3D" id="1.10.10.10">
    <property type="entry name" value="Winged helix-like DNA-binding domain superfamily/Winged helix DNA-binding domain"/>
    <property type="match status" value="1"/>
</dbReference>
<dbReference type="PANTHER" id="PTHR43133">
    <property type="entry name" value="RNA POLYMERASE ECF-TYPE SIGMA FACTO"/>
    <property type="match status" value="1"/>
</dbReference>
<feature type="transmembrane region" description="Helical" evidence="7">
    <location>
        <begin position="238"/>
        <end position="259"/>
    </location>
</feature>
<reference evidence="9 10" key="1">
    <citation type="submission" date="2022-04" db="EMBL/GenBank/DDBJ databases">
        <title>Leucobacter sp. isolated from rhizosphere of onion.</title>
        <authorList>
            <person name="Won M."/>
            <person name="Lee C.-M."/>
            <person name="Woen H.-Y."/>
            <person name="Kwon S.-W."/>
        </authorList>
    </citation>
    <scope>NUCLEOTIDE SEQUENCE [LARGE SCALE GENOMIC DNA]</scope>
    <source>
        <strain evidence="9 10">H25R-14</strain>
    </source>
</reference>
<accession>A0ABY4FU62</accession>
<keyword evidence="7" id="KW-0472">Membrane</keyword>
<dbReference type="InterPro" id="IPR036388">
    <property type="entry name" value="WH-like_DNA-bd_sf"/>
</dbReference>
<dbReference type="InterPro" id="IPR013325">
    <property type="entry name" value="RNA_pol_sigma_r2"/>
</dbReference>
<protein>
    <submittedName>
        <fullName evidence="9">Sigma-70 family RNA polymerase sigma factor</fullName>
    </submittedName>
</protein>
<dbReference type="EMBL" id="CP095043">
    <property type="protein sequence ID" value="UOQ59813.1"/>
    <property type="molecule type" value="Genomic_DNA"/>
</dbReference>
<dbReference type="Pfam" id="PF13490">
    <property type="entry name" value="zf-HC2"/>
    <property type="match status" value="1"/>
</dbReference>
<dbReference type="NCBIfam" id="TIGR02937">
    <property type="entry name" value="sigma70-ECF"/>
    <property type="match status" value="1"/>
</dbReference>
<dbReference type="PANTHER" id="PTHR43133:SF8">
    <property type="entry name" value="RNA POLYMERASE SIGMA FACTOR HI_1459-RELATED"/>
    <property type="match status" value="1"/>
</dbReference>
<keyword evidence="7" id="KW-0812">Transmembrane</keyword>
<dbReference type="InterPro" id="IPR014284">
    <property type="entry name" value="RNA_pol_sigma-70_dom"/>
</dbReference>
<gene>
    <name evidence="9" type="ORF">MUN76_12275</name>
</gene>
<dbReference type="SUPFAM" id="SSF88659">
    <property type="entry name" value="Sigma3 and sigma4 domains of RNA polymerase sigma factors"/>
    <property type="match status" value="1"/>
</dbReference>
<feature type="compositionally biased region" description="Low complexity" evidence="6">
    <location>
        <begin position="436"/>
        <end position="445"/>
    </location>
</feature>
<keyword evidence="5" id="KW-0804">Transcription</keyword>
<organism evidence="9 10">
    <name type="scientific">Leucobacter rhizosphaerae</name>
    <dbReference type="NCBI Taxonomy" id="2932245"/>
    <lineage>
        <taxon>Bacteria</taxon>
        <taxon>Bacillati</taxon>
        <taxon>Actinomycetota</taxon>
        <taxon>Actinomycetes</taxon>
        <taxon>Micrococcales</taxon>
        <taxon>Microbacteriaceae</taxon>
        <taxon>Leucobacter</taxon>
    </lineage>
</organism>
<feature type="region of interest" description="Disordered" evidence="6">
    <location>
        <begin position="345"/>
        <end position="448"/>
    </location>
</feature>
<evidence type="ECO:0000256" key="5">
    <source>
        <dbReference type="ARBA" id="ARBA00023163"/>
    </source>
</evidence>
<evidence type="ECO:0000313" key="10">
    <source>
        <dbReference type="Proteomes" id="UP000831775"/>
    </source>
</evidence>
<keyword evidence="2" id="KW-0805">Transcription regulation</keyword>
<proteinExistence type="inferred from homology"/>
<evidence type="ECO:0000259" key="8">
    <source>
        <dbReference type="Pfam" id="PF13490"/>
    </source>
</evidence>
<dbReference type="InterPro" id="IPR027383">
    <property type="entry name" value="Znf_put"/>
</dbReference>
<dbReference type="InterPro" id="IPR041916">
    <property type="entry name" value="Anti_sigma_zinc_sf"/>
</dbReference>